<dbReference type="EMBL" id="PGCJ01000842">
    <property type="protein sequence ID" value="PLW17837.1"/>
    <property type="molecule type" value="Genomic_DNA"/>
</dbReference>
<feature type="compositionally biased region" description="Basic and acidic residues" evidence="1">
    <location>
        <begin position="1"/>
        <end position="10"/>
    </location>
</feature>
<keyword evidence="3" id="KW-1185">Reference proteome</keyword>
<gene>
    <name evidence="2" type="ORF">PCANC_15565</name>
</gene>
<evidence type="ECO:0000313" key="2">
    <source>
        <dbReference type="EMBL" id="PLW17837.1"/>
    </source>
</evidence>
<dbReference type="OrthoDB" id="2515693at2759"/>
<proteinExistence type="predicted"/>
<protein>
    <submittedName>
        <fullName evidence="2">Uncharacterized protein</fullName>
    </submittedName>
</protein>
<feature type="region of interest" description="Disordered" evidence="1">
    <location>
        <begin position="1"/>
        <end position="35"/>
    </location>
</feature>
<evidence type="ECO:0000313" key="3">
    <source>
        <dbReference type="Proteomes" id="UP000235388"/>
    </source>
</evidence>
<comment type="caution">
    <text evidence="2">The sequence shown here is derived from an EMBL/GenBank/DDBJ whole genome shotgun (WGS) entry which is preliminary data.</text>
</comment>
<reference evidence="2 3" key="1">
    <citation type="submission" date="2017-11" db="EMBL/GenBank/DDBJ databases">
        <title>De novo assembly and phasing of dikaryotic genomes from two isolates of Puccinia coronata f. sp. avenae, the causal agent of oat crown rust.</title>
        <authorList>
            <person name="Miller M.E."/>
            <person name="Zhang Y."/>
            <person name="Omidvar V."/>
            <person name="Sperschneider J."/>
            <person name="Schwessinger B."/>
            <person name="Raley C."/>
            <person name="Palmer J.M."/>
            <person name="Garnica D."/>
            <person name="Upadhyaya N."/>
            <person name="Rathjen J."/>
            <person name="Taylor J.M."/>
            <person name="Park R.F."/>
            <person name="Dodds P.N."/>
            <person name="Hirsch C.D."/>
            <person name="Kianian S.F."/>
            <person name="Figueroa M."/>
        </authorList>
    </citation>
    <scope>NUCLEOTIDE SEQUENCE [LARGE SCALE GENOMIC DNA]</scope>
    <source>
        <strain evidence="2">12NC29</strain>
    </source>
</reference>
<dbReference type="AlphaFoldDB" id="A0A2N5SX82"/>
<accession>A0A2N5SX82</accession>
<dbReference type="Proteomes" id="UP000235388">
    <property type="component" value="Unassembled WGS sequence"/>
</dbReference>
<sequence>MLEQDKKSAAEESTGNVALAPHNNGNETDSDPEDLYSAWPPLRPIGFEPRRPKHLLSLIPLDEDHLQLVYCLMGTDAASQWRVTVMMMACLIQHTGLPEMGAAAMLPANTPQYVFSSAIKGFLQTKIHELLTTGNVHAYSRTQSMGGMPLSNTPLVLLMAHLEEQSGDFKAEHLPTDWPQNHVASQSVPPADANPNILAIDQHQGVQSMARSQV</sequence>
<evidence type="ECO:0000256" key="1">
    <source>
        <dbReference type="SAM" id="MobiDB-lite"/>
    </source>
</evidence>
<name>A0A2N5SX82_9BASI</name>
<organism evidence="2 3">
    <name type="scientific">Puccinia coronata f. sp. avenae</name>
    <dbReference type="NCBI Taxonomy" id="200324"/>
    <lineage>
        <taxon>Eukaryota</taxon>
        <taxon>Fungi</taxon>
        <taxon>Dikarya</taxon>
        <taxon>Basidiomycota</taxon>
        <taxon>Pucciniomycotina</taxon>
        <taxon>Pucciniomycetes</taxon>
        <taxon>Pucciniales</taxon>
        <taxon>Pucciniaceae</taxon>
        <taxon>Puccinia</taxon>
    </lineage>
</organism>